<evidence type="ECO:0000313" key="2">
    <source>
        <dbReference type="Proteomes" id="UP001141327"/>
    </source>
</evidence>
<evidence type="ECO:0000313" key="1">
    <source>
        <dbReference type="EMBL" id="KAJ4454218.1"/>
    </source>
</evidence>
<name>A0ABQ8U8C0_9EUKA</name>
<sequence>MRVSHWLIPDGFIPRSCVPGQVFFRSGLHCMGASAASAKANHLVSAYSDTKQYLEKSEPTKFSFLSLFARSVDLKFRSFLAVPFSSRPSLAPVPLGTHFRLWYVSTVLRAYRNPPPTFSLAKFVWVGLGKLDPI</sequence>
<dbReference type="EMBL" id="JAPMOS010000175">
    <property type="protein sequence ID" value="KAJ4454218.1"/>
    <property type="molecule type" value="Genomic_DNA"/>
</dbReference>
<reference evidence="1" key="1">
    <citation type="journal article" date="2022" name="bioRxiv">
        <title>Genomics of Preaxostyla Flagellates Illuminates Evolutionary Transitions and the Path Towards Mitochondrial Loss.</title>
        <authorList>
            <person name="Novak L.V.F."/>
            <person name="Treitli S.C."/>
            <person name="Pyrih J."/>
            <person name="Halakuc P."/>
            <person name="Pipaliya S.V."/>
            <person name="Vacek V."/>
            <person name="Brzon O."/>
            <person name="Soukal P."/>
            <person name="Eme L."/>
            <person name="Dacks J.B."/>
            <person name="Karnkowska A."/>
            <person name="Elias M."/>
            <person name="Hampl V."/>
        </authorList>
    </citation>
    <scope>NUCLEOTIDE SEQUENCE</scope>
    <source>
        <strain evidence="1">RCP-MX</strain>
    </source>
</reference>
<gene>
    <name evidence="1" type="ORF">PAPYR_11134</name>
</gene>
<keyword evidence="2" id="KW-1185">Reference proteome</keyword>
<protein>
    <submittedName>
        <fullName evidence="1">Uncharacterized protein</fullName>
    </submittedName>
</protein>
<accession>A0ABQ8U8C0</accession>
<comment type="caution">
    <text evidence="1">The sequence shown here is derived from an EMBL/GenBank/DDBJ whole genome shotgun (WGS) entry which is preliminary data.</text>
</comment>
<organism evidence="1 2">
    <name type="scientific">Paratrimastix pyriformis</name>
    <dbReference type="NCBI Taxonomy" id="342808"/>
    <lineage>
        <taxon>Eukaryota</taxon>
        <taxon>Metamonada</taxon>
        <taxon>Preaxostyla</taxon>
        <taxon>Paratrimastigidae</taxon>
        <taxon>Paratrimastix</taxon>
    </lineage>
</organism>
<proteinExistence type="predicted"/>
<dbReference type="Proteomes" id="UP001141327">
    <property type="component" value="Unassembled WGS sequence"/>
</dbReference>